<dbReference type="SUPFAM" id="SSF46565">
    <property type="entry name" value="Chaperone J-domain"/>
    <property type="match status" value="1"/>
</dbReference>
<dbReference type="CDD" id="cd06257">
    <property type="entry name" value="DnaJ"/>
    <property type="match status" value="1"/>
</dbReference>
<keyword evidence="2" id="KW-0812">Transmembrane</keyword>
<comment type="subcellular location">
    <subcellularLocation>
        <location evidence="1">Mitochondrion inner membrane</location>
        <topology evidence="1">Single-pass membrane protein</topology>
    </subcellularLocation>
</comment>
<dbReference type="InterPro" id="IPR036869">
    <property type="entry name" value="J_dom_sf"/>
</dbReference>
<feature type="domain" description="J" evidence="8">
    <location>
        <begin position="79"/>
        <end position="132"/>
    </location>
</feature>
<comment type="caution">
    <text evidence="9">The sequence shown here is derived from an EMBL/GenBank/DDBJ whole genome shotgun (WGS) entry which is preliminary data.</text>
</comment>
<sequence length="138" mass="14741">MPNASRYDATKCRSLICASRFVFSDMATPLLAGVAVAGAALAGRAAIRAWQALKTAPARPKFPRAFLQGGFEPTMSRAEALHILGLREGASREKVREAHRQLMRINHPDTGGSAYLAAKVNEAKDVLLGTGRRPTAGL</sequence>
<keyword evidence="6" id="KW-0472">Membrane</keyword>
<organism evidence="9 10">
    <name type="scientific">Cyanidiococcus yangmingshanensis</name>
    <dbReference type="NCBI Taxonomy" id="2690220"/>
    <lineage>
        <taxon>Eukaryota</taxon>
        <taxon>Rhodophyta</taxon>
        <taxon>Bangiophyceae</taxon>
        <taxon>Cyanidiales</taxon>
        <taxon>Cyanidiaceae</taxon>
        <taxon>Cyanidiococcus</taxon>
    </lineage>
</organism>
<dbReference type="SMART" id="SM00271">
    <property type="entry name" value="DnaJ"/>
    <property type="match status" value="1"/>
</dbReference>
<dbReference type="Proteomes" id="UP000530660">
    <property type="component" value="Unassembled WGS sequence"/>
</dbReference>
<gene>
    <name evidence="9" type="primary">DNAJC19</name>
    <name evidence="9" type="ORF">F1559_005010</name>
</gene>
<dbReference type="InterPro" id="IPR001623">
    <property type="entry name" value="DnaJ_domain"/>
</dbReference>
<accession>A0A7J7IPK8</accession>
<evidence type="ECO:0000256" key="3">
    <source>
        <dbReference type="ARBA" id="ARBA00022792"/>
    </source>
</evidence>
<dbReference type="OrthoDB" id="240298at2759"/>
<evidence type="ECO:0000259" key="8">
    <source>
        <dbReference type="PROSITE" id="PS50076"/>
    </source>
</evidence>
<dbReference type="Pfam" id="PF03656">
    <property type="entry name" value="Pam16"/>
    <property type="match status" value="1"/>
</dbReference>
<dbReference type="GO" id="GO:0030150">
    <property type="term" value="P:protein import into mitochondrial matrix"/>
    <property type="evidence" value="ECO:0007669"/>
    <property type="project" value="TreeGrafter"/>
</dbReference>
<name>A0A7J7IPK8_9RHOD</name>
<evidence type="ECO:0000256" key="4">
    <source>
        <dbReference type="ARBA" id="ARBA00022989"/>
    </source>
</evidence>
<evidence type="ECO:0000256" key="5">
    <source>
        <dbReference type="ARBA" id="ARBA00023128"/>
    </source>
</evidence>
<dbReference type="FunFam" id="1.10.287.110:FF:000001">
    <property type="entry name" value="Import inner membrane translocase subunit tim14"/>
    <property type="match status" value="1"/>
</dbReference>
<evidence type="ECO:0000256" key="6">
    <source>
        <dbReference type="ARBA" id="ARBA00023136"/>
    </source>
</evidence>
<reference evidence="9 10" key="1">
    <citation type="journal article" date="2020" name="J. Phycol.">
        <title>Comparative genome analysis reveals Cyanidiococcus gen. nov., a new extremophilic red algal genus sister to Cyanidioschyzon (Cyanidioschyzonaceae, Rhodophyta).</title>
        <authorList>
            <person name="Liu S.-L."/>
            <person name="Chiang Y.-R."/>
            <person name="Yoon H.S."/>
            <person name="Fu H.-Y."/>
        </authorList>
    </citation>
    <scope>NUCLEOTIDE SEQUENCE [LARGE SCALE GENOMIC DNA]</scope>
    <source>
        <strain evidence="9 10">THAL066</strain>
    </source>
</reference>
<keyword evidence="4" id="KW-1133">Transmembrane helix</keyword>
<keyword evidence="10" id="KW-1185">Reference proteome</keyword>
<dbReference type="PROSITE" id="PS50076">
    <property type="entry name" value="DNAJ_2"/>
    <property type="match status" value="1"/>
</dbReference>
<keyword evidence="5" id="KW-0496">Mitochondrion</keyword>
<evidence type="ECO:0000256" key="2">
    <source>
        <dbReference type="ARBA" id="ARBA00022692"/>
    </source>
</evidence>
<evidence type="ECO:0000313" key="10">
    <source>
        <dbReference type="Proteomes" id="UP000530660"/>
    </source>
</evidence>
<dbReference type="Gene3D" id="1.10.287.110">
    <property type="entry name" value="DnaJ domain"/>
    <property type="match status" value="1"/>
</dbReference>
<evidence type="ECO:0000256" key="1">
    <source>
        <dbReference type="ARBA" id="ARBA00004434"/>
    </source>
</evidence>
<protein>
    <submittedName>
        <fullName evidence="9">DnaJ of sub C member 19</fullName>
    </submittedName>
</protein>
<proteinExistence type="inferred from homology"/>
<dbReference type="GO" id="GO:0001671">
    <property type="term" value="F:ATPase activator activity"/>
    <property type="evidence" value="ECO:0007669"/>
    <property type="project" value="TreeGrafter"/>
</dbReference>
<dbReference type="GO" id="GO:0001405">
    <property type="term" value="C:PAM complex, Tim23 associated import motor"/>
    <property type="evidence" value="ECO:0007669"/>
    <property type="project" value="TreeGrafter"/>
</dbReference>
<evidence type="ECO:0000313" key="9">
    <source>
        <dbReference type="EMBL" id="KAF6005053.1"/>
    </source>
</evidence>
<dbReference type="PANTHER" id="PTHR12763">
    <property type="match status" value="1"/>
</dbReference>
<dbReference type="PANTHER" id="PTHR12763:SF28">
    <property type="entry name" value="GEO10507P1-RELATED"/>
    <property type="match status" value="1"/>
</dbReference>
<comment type="similarity">
    <text evidence="7">Belongs to the TIM14 family.</text>
</comment>
<dbReference type="AlphaFoldDB" id="A0A7J7IPK8"/>
<dbReference type="EMBL" id="VWRR01000002">
    <property type="protein sequence ID" value="KAF6005053.1"/>
    <property type="molecule type" value="Genomic_DNA"/>
</dbReference>
<evidence type="ECO:0000256" key="7">
    <source>
        <dbReference type="ARBA" id="ARBA00038105"/>
    </source>
</evidence>
<keyword evidence="3" id="KW-0999">Mitochondrion inner membrane</keyword>